<sequence length="82" mass="9251">YRGFQCDYFMIVEAACTTDAMGEAPNILQLQDTLFTAFWRKLSNRKTQSMPKAPEPSKRPPTVPNALQPARKGKGLPELPQR</sequence>
<organism evidence="2 3">
    <name type="scientific">Pelobates cultripes</name>
    <name type="common">Western spadefoot toad</name>
    <dbReference type="NCBI Taxonomy" id="61616"/>
    <lineage>
        <taxon>Eukaryota</taxon>
        <taxon>Metazoa</taxon>
        <taxon>Chordata</taxon>
        <taxon>Craniata</taxon>
        <taxon>Vertebrata</taxon>
        <taxon>Euteleostomi</taxon>
        <taxon>Amphibia</taxon>
        <taxon>Batrachia</taxon>
        <taxon>Anura</taxon>
        <taxon>Pelobatoidea</taxon>
        <taxon>Pelobatidae</taxon>
        <taxon>Pelobates</taxon>
    </lineage>
</organism>
<evidence type="ECO:0000256" key="1">
    <source>
        <dbReference type="SAM" id="MobiDB-lite"/>
    </source>
</evidence>
<protein>
    <submittedName>
        <fullName evidence="2">Uncharacterized protein</fullName>
    </submittedName>
</protein>
<evidence type="ECO:0000313" key="3">
    <source>
        <dbReference type="Proteomes" id="UP001295444"/>
    </source>
</evidence>
<gene>
    <name evidence="2" type="ORF">PECUL_23A007238</name>
</gene>
<proteinExistence type="predicted"/>
<evidence type="ECO:0000313" key="2">
    <source>
        <dbReference type="EMBL" id="CAH2222005.1"/>
    </source>
</evidence>
<keyword evidence="3" id="KW-1185">Reference proteome</keyword>
<feature type="non-terminal residue" evidence="2">
    <location>
        <position position="82"/>
    </location>
</feature>
<dbReference type="EMBL" id="OW240912">
    <property type="protein sequence ID" value="CAH2222005.1"/>
    <property type="molecule type" value="Genomic_DNA"/>
</dbReference>
<feature type="region of interest" description="Disordered" evidence="1">
    <location>
        <begin position="45"/>
        <end position="82"/>
    </location>
</feature>
<feature type="non-terminal residue" evidence="2">
    <location>
        <position position="1"/>
    </location>
</feature>
<name>A0AAD1VJY9_PELCU</name>
<accession>A0AAD1VJY9</accession>
<dbReference type="Proteomes" id="UP001295444">
    <property type="component" value="Chromosome 01"/>
</dbReference>
<dbReference type="AlphaFoldDB" id="A0AAD1VJY9"/>
<reference evidence="2" key="1">
    <citation type="submission" date="2022-03" db="EMBL/GenBank/DDBJ databases">
        <authorList>
            <person name="Alioto T."/>
            <person name="Alioto T."/>
            <person name="Gomez Garrido J."/>
        </authorList>
    </citation>
    <scope>NUCLEOTIDE SEQUENCE</scope>
</reference>